<comment type="similarity">
    <text evidence="3">Belongs to the RNase Z family.</text>
</comment>
<evidence type="ECO:0000256" key="9">
    <source>
        <dbReference type="ARBA" id="ARBA00022801"/>
    </source>
</evidence>
<evidence type="ECO:0000256" key="7">
    <source>
        <dbReference type="ARBA" id="ARBA00022723"/>
    </source>
</evidence>
<dbReference type="EC" id="3.1.26.11" evidence="4"/>
<dbReference type="Pfam" id="PF23023">
    <property type="entry name" value="Anti-Pycsar_Apyc1"/>
    <property type="match status" value="1"/>
</dbReference>
<evidence type="ECO:0000256" key="5">
    <source>
        <dbReference type="ARBA" id="ARBA00022694"/>
    </source>
</evidence>
<accession>A0ABQ7J7J2</accession>
<dbReference type="EMBL" id="JADAQX010000539">
    <property type="protein sequence ID" value="KAF8819952.1"/>
    <property type="molecule type" value="Genomic_DNA"/>
</dbReference>
<gene>
    <name evidence="11" type="ORF">IE077_004580</name>
</gene>
<sequence length="356" mass="40105">ELEKHPPHLYDLRRELLQALEAQKKFSSTAQKKFPAINLKPKEVISMCASFPALFFLGTGASMPSQYRNVSGNIISLSSTLSIILDFGEGSLSQLYLMFSTWEEFCQFLYSIRLIFVSHRHADHHLGILSFLKLRASLFPQELPPTLIGPPALKGWFALVDSLVDKIPHRYLSSSNLACEGPCEFVFDALKIRLTLFKYVVTLFSCFHKLKKDNETFEAIRGVEHIEHAYGIKVENPLIGSIVYSGDSRPCETLIHHATNCTILIHEATFEDDLAEIAIQKGHSTIGEVPTQYSSKEASLKEENAEHAQPSGVSYDHIQNKTICAFDCMYIPLPVSPLLPRLYQVFPSIINTFFSH</sequence>
<evidence type="ECO:0000256" key="2">
    <source>
        <dbReference type="ARBA" id="ARBA00001947"/>
    </source>
</evidence>
<evidence type="ECO:0000256" key="3">
    <source>
        <dbReference type="ARBA" id="ARBA00007823"/>
    </source>
</evidence>
<evidence type="ECO:0000256" key="6">
    <source>
        <dbReference type="ARBA" id="ARBA00022722"/>
    </source>
</evidence>
<name>A0ABQ7J7J2_9APIC</name>
<dbReference type="Proteomes" id="UP000823046">
    <property type="component" value="Unassembled WGS sequence"/>
</dbReference>
<keyword evidence="7" id="KW-0479">Metal-binding</keyword>
<keyword evidence="8" id="KW-0255">Endonuclease</keyword>
<protein>
    <recommendedName>
        <fullName evidence="4">ribonuclease Z</fullName>
        <ecNumber evidence="4">3.1.26.11</ecNumber>
    </recommendedName>
</protein>
<evidence type="ECO:0000256" key="10">
    <source>
        <dbReference type="ARBA" id="ARBA00022833"/>
    </source>
</evidence>
<dbReference type="SUPFAM" id="SSF56281">
    <property type="entry name" value="Metallo-hydrolase/oxidoreductase"/>
    <property type="match status" value="1"/>
</dbReference>
<reference evidence="11 12" key="1">
    <citation type="journal article" date="2020" name="bioRxiv">
        <title>Metabolic contributions of an alphaproteobacterial endosymbiont in the apicomplexan Cardiosporidium cionae.</title>
        <authorList>
            <person name="Hunter E.S."/>
            <person name="Paight C.J."/>
            <person name="Lane C.E."/>
        </authorList>
    </citation>
    <scope>NUCLEOTIDE SEQUENCE [LARGE SCALE GENOMIC DNA]</scope>
    <source>
        <strain evidence="11">ESH_2018</strain>
    </source>
</reference>
<keyword evidence="5" id="KW-0819">tRNA processing</keyword>
<keyword evidence="10" id="KW-0862">Zinc</keyword>
<dbReference type="PANTHER" id="PTHR12553:SF49">
    <property type="entry name" value="ZINC PHOSPHODIESTERASE ELAC PROTEIN 2"/>
    <property type="match status" value="1"/>
</dbReference>
<comment type="catalytic activity">
    <reaction evidence="1">
        <text>Endonucleolytic cleavage of RNA, removing extra 3' nucleotides from tRNA precursor, generating 3' termini of tRNAs. A 3'-hydroxy group is left at the tRNA terminus and a 5'-phosphoryl group is left at the trailer molecule.</text>
        <dbReference type="EC" id="3.1.26.11"/>
    </reaction>
</comment>
<keyword evidence="6" id="KW-0540">Nuclease</keyword>
<comment type="caution">
    <text evidence="11">The sequence shown here is derived from an EMBL/GenBank/DDBJ whole genome shotgun (WGS) entry which is preliminary data.</text>
</comment>
<keyword evidence="12" id="KW-1185">Reference proteome</keyword>
<organism evidence="11 12">
    <name type="scientific">Cardiosporidium cionae</name>
    <dbReference type="NCBI Taxonomy" id="476202"/>
    <lineage>
        <taxon>Eukaryota</taxon>
        <taxon>Sar</taxon>
        <taxon>Alveolata</taxon>
        <taxon>Apicomplexa</taxon>
        <taxon>Aconoidasida</taxon>
        <taxon>Nephromycida</taxon>
        <taxon>Cardiosporidium</taxon>
    </lineage>
</organism>
<dbReference type="InterPro" id="IPR047151">
    <property type="entry name" value="RNZ2-like"/>
</dbReference>
<evidence type="ECO:0000256" key="4">
    <source>
        <dbReference type="ARBA" id="ARBA00012477"/>
    </source>
</evidence>
<evidence type="ECO:0000313" key="11">
    <source>
        <dbReference type="EMBL" id="KAF8819952.1"/>
    </source>
</evidence>
<comment type="cofactor">
    <cofactor evidence="2">
        <name>Zn(2+)</name>
        <dbReference type="ChEBI" id="CHEBI:29105"/>
    </cofactor>
</comment>
<feature type="non-terminal residue" evidence="11">
    <location>
        <position position="1"/>
    </location>
</feature>
<evidence type="ECO:0000313" key="12">
    <source>
        <dbReference type="Proteomes" id="UP000823046"/>
    </source>
</evidence>
<dbReference type="InterPro" id="IPR036866">
    <property type="entry name" value="RibonucZ/Hydroxyglut_hydro"/>
</dbReference>
<dbReference type="PANTHER" id="PTHR12553">
    <property type="entry name" value="ZINC PHOSPHODIESTERASE ELAC PROTEIN 2"/>
    <property type="match status" value="1"/>
</dbReference>
<dbReference type="Gene3D" id="3.60.15.10">
    <property type="entry name" value="Ribonuclease Z/Hydroxyacylglutathione hydrolase-like"/>
    <property type="match status" value="1"/>
</dbReference>
<dbReference type="CDD" id="cd07718">
    <property type="entry name" value="RNaseZ_ELAC1_ELAC2-C-term-like_MBL-fold"/>
    <property type="match status" value="1"/>
</dbReference>
<proteinExistence type="inferred from homology"/>
<keyword evidence="9" id="KW-0378">Hydrolase</keyword>
<evidence type="ECO:0000256" key="1">
    <source>
        <dbReference type="ARBA" id="ARBA00000402"/>
    </source>
</evidence>
<evidence type="ECO:0000256" key="8">
    <source>
        <dbReference type="ARBA" id="ARBA00022759"/>
    </source>
</evidence>